<dbReference type="SUPFAM" id="SSF109709">
    <property type="entry name" value="KorB DNA-binding domain-like"/>
    <property type="match status" value="1"/>
</dbReference>
<dbReference type="GO" id="GO:0005694">
    <property type="term" value="C:chromosome"/>
    <property type="evidence" value="ECO:0007669"/>
    <property type="project" value="TreeGrafter"/>
</dbReference>
<dbReference type="AlphaFoldDB" id="A0A840ZN77"/>
<evidence type="ECO:0000313" key="4">
    <source>
        <dbReference type="EMBL" id="MBB5758634.1"/>
    </source>
</evidence>
<protein>
    <submittedName>
        <fullName evidence="4">ParB family chromosome partitioning protein</fullName>
    </submittedName>
</protein>
<dbReference type="Gene3D" id="2.30.30.150">
    <property type="entry name" value="KorB, C-terminal domain"/>
    <property type="match status" value="1"/>
</dbReference>
<dbReference type="GO" id="GO:0007059">
    <property type="term" value="P:chromosome segregation"/>
    <property type="evidence" value="ECO:0007669"/>
    <property type="project" value="TreeGrafter"/>
</dbReference>
<gene>
    <name evidence="4" type="ORF">HNR00_003357</name>
</gene>
<dbReference type="InterPro" id="IPR004437">
    <property type="entry name" value="ParB/RepB/Spo0J"/>
</dbReference>
<dbReference type="GO" id="GO:0003677">
    <property type="term" value="F:DNA binding"/>
    <property type="evidence" value="ECO:0007669"/>
    <property type="project" value="InterPro"/>
</dbReference>
<proteinExistence type="inferred from homology"/>
<dbReference type="PANTHER" id="PTHR33375">
    <property type="entry name" value="CHROMOSOME-PARTITIONING PROTEIN PARB-RELATED"/>
    <property type="match status" value="1"/>
</dbReference>
<evidence type="ECO:0000256" key="2">
    <source>
        <dbReference type="SAM" id="MobiDB-lite"/>
    </source>
</evidence>
<dbReference type="InterPro" id="IPR003115">
    <property type="entry name" value="ParB_N"/>
</dbReference>
<keyword evidence="5" id="KW-1185">Reference proteome</keyword>
<dbReference type="InterPro" id="IPR037048">
    <property type="entry name" value="KorB_C_sf"/>
</dbReference>
<dbReference type="InterPro" id="IPR013741">
    <property type="entry name" value="KorB_domain"/>
</dbReference>
<name>A0A840ZN77_9HYPH</name>
<feature type="region of interest" description="Disordered" evidence="2">
    <location>
        <begin position="219"/>
        <end position="259"/>
    </location>
</feature>
<dbReference type="RefSeq" id="WP_183571232.1">
    <property type="nucleotide sequence ID" value="NZ_JACHOP010000015.1"/>
</dbReference>
<dbReference type="Pfam" id="PF08535">
    <property type="entry name" value="KorB"/>
    <property type="match status" value="1"/>
</dbReference>
<dbReference type="GO" id="GO:0045892">
    <property type="term" value="P:negative regulation of DNA-templated transcription"/>
    <property type="evidence" value="ECO:0007669"/>
    <property type="project" value="InterPro"/>
</dbReference>
<comment type="caution">
    <text evidence="4">The sequence shown here is derived from an EMBL/GenBank/DDBJ whole genome shotgun (WGS) entry which is preliminary data.</text>
</comment>
<dbReference type="Proteomes" id="UP000583454">
    <property type="component" value="Unassembled WGS sequence"/>
</dbReference>
<dbReference type="InterPro" id="IPR050336">
    <property type="entry name" value="Chromosome_partition/occlusion"/>
</dbReference>
<feature type="domain" description="ParB-like N-terminal" evidence="3">
    <location>
        <begin position="29"/>
        <end position="119"/>
    </location>
</feature>
<reference evidence="4 5" key="1">
    <citation type="submission" date="2020-08" db="EMBL/GenBank/DDBJ databases">
        <title>Genomic Encyclopedia of Type Strains, Phase IV (KMG-IV): sequencing the most valuable type-strain genomes for metagenomic binning, comparative biology and taxonomic classification.</title>
        <authorList>
            <person name="Goeker M."/>
        </authorList>
    </citation>
    <scope>NUCLEOTIDE SEQUENCE [LARGE SCALE GENOMIC DNA]</scope>
    <source>
        <strain evidence="4 5">DSM 2163</strain>
    </source>
</reference>
<dbReference type="Gene3D" id="1.10.10.730">
    <property type="entry name" value="KorB DNA-binding domain"/>
    <property type="match status" value="1"/>
</dbReference>
<dbReference type="NCBIfam" id="TIGR00180">
    <property type="entry name" value="parB_part"/>
    <property type="match status" value="1"/>
</dbReference>
<accession>A0A840ZN77</accession>
<dbReference type="Pfam" id="PF02195">
    <property type="entry name" value="ParB_N"/>
    <property type="match status" value="1"/>
</dbReference>
<dbReference type="SMART" id="SM00470">
    <property type="entry name" value="ParB"/>
    <property type="match status" value="1"/>
</dbReference>
<feature type="compositionally biased region" description="Polar residues" evidence="2">
    <location>
        <begin position="228"/>
        <end position="240"/>
    </location>
</feature>
<dbReference type="SUPFAM" id="SSF110849">
    <property type="entry name" value="ParB/Sulfiredoxin"/>
    <property type="match status" value="1"/>
</dbReference>
<dbReference type="InterPro" id="IPR036086">
    <property type="entry name" value="ParB/Sulfiredoxin_sf"/>
</dbReference>
<evidence type="ECO:0000256" key="1">
    <source>
        <dbReference type="ARBA" id="ARBA00006295"/>
    </source>
</evidence>
<comment type="similarity">
    <text evidence="1">Belongs to the ParB family.</text>
</comment>
<organism evidence="4 5">
    <name type="scientific">Methylorubrum rhodinum</name>
    <dbReference type="NCBI Taxonomy" id="29428"/>
    <lineage>
        <taxon>Bacteria</taxon>
        <taxon>Pseudomonadati</taxon>
        <taxon>Pseudomonadota</taxon>
        <taxon>Alphaproteobacteria</taxon>
        <taxon>Hyphomicrobiales</taxon>
        <taxon>Methylobacteriaceae</taxon>
        <taxon>Methylorubrum</taxon>
    </lineage>
</organism>
<dbReference type="PANTHER" id="PTHR33375:SF1">
    <property type="entry name" value="CHROMOSOME-PARTITIONING PROTEIN PARB-RELATED"/>
    <property type="match status" value="1"/>
</dbReference>
<dbReference type="InterPro" id="IPR042075">
    <property type="entry name" value="KorB_DNA-db"/>
</dbReference>
<evidence type="ECO:0000259" key="3">
    <source>
        <dbReference type="SMART" id="SM00470"/>
    </source>
</evidence>
<dbReference type="EMBL" id="JACHOP010000015">
    <property type="protein sequence ID" value="MBB5758634.1"/>
    <property type="molecule type" value="Genomic_DNA"/>
</dbReference>
<dbReference type="Gene3D" id="3.90.1530.30">
    <property type="match status" value="1"/>
</dbReference>
<evidence type="ECO:0000313" key="5">
    <source>
        <dbReference type="Proteomes" id="UP000583454"/>
    </source>
</evidence>
<sequence length="333" mass="36228">MSYAQKVEGLSGLFEGLDDVAGAASGAPLEIALDAIEEDPNQPRTRFSERELDELAASIVGRGVRQAITVTPRGEGGRHRILYGARRFRAARRAGLSTIPAVIREPSPDDAYDQMIENIQRDDLTSVEIAGFVSRRIGLGEKQADIARRLGKDRAFVAMHAAVAHMPDALRRMIDTSPIRGVYELYQAWRKHPEPILAFCGSRDRFTRAEAITFVDSLKNTPAAGPDSATSMEEAQTCSGSADPPAARSPAQSREARVGRKVDHLDGVASLEAASVPRAEALVRVGRREGRLVLDRQADLGADHARVRYDDGAITEVALSDLRLVAVRTRQSQ</sequence>